<comment type="caution">
    <text evidence="5">The sequence shown here is derived from an EMBL/GenBank/DDBJ whole genome shotgun (WGS) entry which is preliminary data.</text>
</comment>
<feature type="domain" description="EF-hand" evidence="4">
    <location>
        <begin position="1"/>
        <end position="36"/>
    </location>
</feature>
<dbReference type="OrthoDB" id="26525at2759"/>
<dbReference type="FunCoup" id="A0A152A1X0">
    <property type="interactions" value="127"/>
</dbReference>
<feature type="region of interest" description="Disordered" evidence="3">
    <location>
        <begin position="521"/>
        <end position="562"/>
    </location>
</feature>
<reference evidence="5 6" key="1">
    <citation type="submission" date="2015-12" db="EMBL/GenBank/DDBJ databases">
        <title>Dictyostelia acquired genes for synthesis and detection of signals that induce cell-type specialization by lateral gene transfer from prokaryotes.</title>
        <authorList>
            <person name="Gloeckner G."/>
            <person name="Schaap P."/>
        </authorList>
    </citation>
    <scope>NUCLEOTIDE SEQUENCE [LARGE SCALE GENOMIC DNA]</scope>
    <source>
        <strain evidence="5 6">TK</strain>
    </source>
</reference>
<accession>A0A152A1X0</accession>
<dbReference type="Proteomes" id="UP000076078">
    <property type="component" value="Unassembled WGS sequence"/>
</dbReference>
<dbReference type="InterPro" id="IPR002048">
    <property type="entry name" value="EF_hand_dom"/>
</dbReference>
<gene>
    <name evidence="5" type="ORF">DLAC_03362</name>
</gene>
<dbReference type="GO" id="GO:0005509">
    <property type="term" value="F:calcium ion binding"/>
    <property type="evidence" value="ECO:0007669"/>
    <property type="project" value="InterPro"/>
</dbReference>
<feature type="compositionally biased region" description="Low complexity" evidence="3">
    <location>
        <begin position="199"/>
        <end position="209"/>
    </location>
</feature>
<name>A0A152A1X0_TIELA</name>
<keyword evidence="2" id="KW-0175">Coiled coil</keyword>
<dbReference type="InterPro" id="IPR018247">
    <property type="entry name" value="EF_Hand_1_Ca_BS"/>
</dbReference>
<feature type="compositionally biased region" description="Basic and acidic residues" evidence="3">
    <location>
        <begin position="548"/>
        <end position="557"/>
    </location>
</feature>
<proteinExistence type="predicted"/>
<evidence type="ECO:0000256" key="2">
    <source>
        <dbReference type="SAM" id="Coils"/>
    </source>
</evidence>
<keyword evidence="6" id="KW-1185">Reference proteome</keyword>
<sequence length="891" mass="102954">MDQSGIEKLFSEYDPEGNGYINTEQLKNLVFRVTGKEVTQDENDILISQLDKDRDGKISLQEFIIGCDNKVIGLDDFLNQSGYRIPESPEDYEKHLKFIFSLFDKDEDGLVDIDELREMLADIKTQSGFEEDKDDDDIEYIIKILCSNGQKQISFQQFMKALEQINSPSINSPHMSQNNIDTDQLDQIEDDETGDHSGFHSGSSRPSSPLVNQDGDDSDQEGASVRQSQETFDQKQKRRNRGRASSWVAPGSIVNMIKKRTDLFTKEEMEVFDSTADPEVEQYRKRADILKSQNEHFVSKLNMFEGQLKQARESHDKLSEDNVKLKESIVIGKRTLIENQKLSGHNKRLEDDVETLKHHLSQVEDQRTEIIRTHNKLKTDREQLLAELQLKEQAYNELEKRYRKLEEQTQNVVPVLANTYLEQIPSFDELEKLKVENGDLKKQLRQEMEKSENHIGLLNEEYQLLKKQSKEDKALLESSNQIIHKLRVTLDDLQSNGHESDPNYKLSLLSELEQQVVTRLGTPGTFDGSDSPPHLTSNPISIKSNSHHTGERIRNQSDSDDLDIISEQLEKQMDISKNQEKQIQELQEENQKLKFKYESLTKSVDSNTNIDPINIKAGQTQDEISLLMQRINSVNTQHQQQQQQAQLQVPVQNHSELQSNGTPISSPTSSIQDLDLVGVGQLSSSLSNPSQGVIEGLQHEIKTLNTVKQQLERDLRRYEIMSSTNSTSVKSSNDSLIDELKRDNEKLNERFRAIEYENLLVKEENKDVKEQSVRLQERIEIMKSEFETKYNQIQVSESKSQLVKENEELKTRLKRYERDDNNHHIDIIEMEDETKNLKARIEDLSIRLQNEKNHTKFLQERLDQDKLRINDSEPLIPKQPKHDKKSCCIIC</sequence>
<dbReference type="AlphaFoldDB" id="A0A152A1X0"/>
<dbReference type="OMA" id="HIKAEQT"/>
<dbReference type="PROSITE" id="PS00018">
    <property type="entry name" value="EF_HAND_1"/>
    <property type="match status" value="2"/>
</dbReference>
<dbReference type="SUPFAM" id="SSF47473">
    <property type="entry name" value="EF-hand"/>
    <property type="match status" value="1"/>
</dbReference>
<evidence type="ECO:0000256" key="1">
    <source>
        <dbReference type="ARBA" id="ARBA00022837"/>
    </source>
</evidence>
<dbReference type="InParanoid" id="A0A152A1X0"/>
<feature type="compositionally biased region" description="Polar residues" evidence="3">
    <location>
        <begin position="534"/>
        <end position="544"/>
    </location>
</feature>
<feature type="domain" description="EF-hand" evidence="4">
    <location>
        <begin position="91"/>
        <end position="126"/>
    </location>
</feature>
<evidence type="ECO:0000256" key="3">
    <source>
        <dbReference type="SAM" id="MobiDB-lite"/>
    </source>
</evidence>
<evidence type="ECO:0000313" key="6">
    <source>
        <dbReference type="Proteomes" id="UP000076078"/>
    </source>
</evidence>
<feature type="coiled-coil region" evidence="2">
    <location>
        <begin position="566"/>
        <end position="603"/>
    </location>
</feature>
<dbReference type="Pfam" id="PF13499">
    <property type="entry name" value="EF-hand_7"/>
    <property type="match status" value="2"/>
</dbReference>
<feature type="region of interest" description="Disordered" evidence="3">
    <location>
        <begin position="189"/>
        <end position="246"/>
    </location>
</feature>
<protein>
    <recommendedName>
        <fullName evidence="4">EF-hand domain-containing protein</fullName>
    </recommendedName>
</protein>
<dbReference type="Gene3D" id="1.10.238.10">
    <property type="entry name" value="EF-hand"/>
    <property type="match status" value="2"/>
</dbReference>
<feature type="domain" description="EF-hand" evidence="4">
    <location>
        <begin position="38"/>
        <end position="73"/>
    </location>
</feature>
<feature type="coiled-coil region" evidence="2">
    <location>
        <begin position="301"/>
        <end position="496"/>
    </location>
</feature>
<dbReference type="InterPro" id="IPR011992">
    <property type="entry name" value="EF-hand-dom_pair"/>
</dbReference>
<dbReference type="CDD" id="cd00051">
    <property type="entry name" value="EFh"/>
    <property type="match status" value="1"/>
</dbReference>
<dbReference type="STRING" id="361077.A0A152A1X0"/>
<feature type="coiled-coil region" evidence="2">
    <location>
        <begin position="694"/>
        <end position="861"/>
    </location>
</feature>
<dbReference type="PROSITE" id="PS50222">
    <property type="entry name" value="EF_HAND_2"/>
    <property type="match status" value="3"/>
</dbReference>
<organism evidence="5 6">
    <name type="scientific">Tieghemostelium lacteum</name>
    <name type="common">Slime mold</name>
    <name type="synonym">Dictyostelium lacteum</name>
    <dbReference type="NCBI Taxonomy" id="361077"/>
    <lineage>
        <taxon>Eukaryota</taxon>
        <taxon>Amoebozoa</taxon>
        <taxon>Evosea</taxon>
        <taxon>Eumycetozoa</taxon>
        <taxon>Dictyostelia</taxon>
        <taxon>Dictyosteliales</taxon>
        <taxon>Raperosteliaceae</taxon>
        <taxon>Tieghemostelium</taxon>
    </lineage>
</organism>
<evidence type="ECO:0000313" key="5">
    <source>
        <dbReference type="EMBL" id="KYR00204.1"/>
    </source>
</evidence>
<evidence type="ECO:0000259" key="4">
    <source>
        <dbReference type="PROSITE" id="PS50222"/>
    </source>
</evidence>
<dbReference type="SMART" id="SM00054">
    <property type="entry name" value="EFh"/>
    <property type="match status" value="4"/>
</dbReference>
<dbReference type="EMBL" id="LODT01000016">
    <property type="protein sequence ID" value="KYR00204.1"/>
    <property type="molecule type" value="Genomic_DNA"/>
</dbReference>
<keyword evidence="1" id="KW-0106">Calcium</keyword>